<feature type="binding site" evidence="16">
    <location>
        <position position="91"/>
    </location>
    <ligand>
        <name>substrate</name>
    </ligand>
</feature>
<evidence type="ECO:0000256" key="9">
    <source>
        <dbReference type="ARBA" id="ARBA00022741"/>
    </source>
</evidence>
<dbReference type="Gene3D" id="3.30.420.40">
    <property type="match status" value="2"/>
</dbReference>
<organism evidence="17 18">
    <name type="scientific">Neptunomonas qingdaonensis</name>
    <dbReference type="NCBI Taxonomy" id="1045558"/>
    <lineage>
        <taxon>Bacteria</taxon>
        <taxon>Pseudomonadati</taxon>
        <taxon>Pseudomonadota</taxon>
        <taxon>Gammaproteobacteria</taxon>
        <taxon>Oceanospirillales</taxon>
        <taxon>Oceanospirillaceae</taxon>
        <taxon>Neptunomonas</taxon>
    </lineage>
</organism>
<keyword evidence="10 16" id="KW-0418">Kinase</keyword>
<evidence type="ECO:0000256" key="8">
    <source>
        <dbReference type="ARBA" id="ARBA00022679"/>
    </source>
</evidence>
<evidence type="ECO:0000256" key="4">
    <source>
        <dbReference type="ARBA" id="ARBA00005225"/>
    </source>
</evidence>
<dbReference type="PANTHER" id="PTHR34265">
    <property type="entry name" value="TYPE III PANTOTHENATE KINASE"/>
    <property type="match status" value="1"/>
</dbReference>
<evidence type="ECO:0000256" key="15">
    <source>
        <dbReference type="ARBA" id="ARBA00040883"/>
    </source>
</evidence>
<evidence type="ECO:0000256" key="1">
    <source>
        <dbReference type="ARBA" id="ARBA00001206"/>
    </source>
</evidence>
<keyword evidence="16" id="KW-0479">Metal-binding</keyword>
<sequence length="238" mass="26097">MNLDIDIGNTFLKWRLVSAQRVLQKGSVLTKEFAPATFQSMADLAVDKVRIGSVASAQLDERLVEVCRRLWQLEPVFAKTTMQCAGVVNSYQDPSKMGVDRWLAMVAAYKAVNKAVVVVDCGSAITVDYLTNEGRHQGGYIIPGLRLMRESLLQNTAQVRFEKNETAGVTHPGVSTAEAVLHGSAYLFKALAHELKRDLDAEVDLFITGGDGALMYELVSAGRFEPDLVMDGLVWVCS</sequence>
<evidence type="ECO:0000256" key="11">
    <source>
        <dbReference type="ARBA" id="ARBA00022840"/>
    </source>
</evidence>
<comment type="function">
    <text evidence="16">Catalyzes the phosphorylation of pantothenate (Pan), the first step in CoA biosynthesis.</text>
</comment>
<evidence type="ECO:0000256" key="3">
    <source>
        <dbReference type="ARBA" id="ARBA00004496"/>
    </source>
</evidence>
<dbReference type="EC" id="2.7.1.33" evidence="6 16"/>
<evidence type="ECO:0000256" key="12">
    <source>
        <dbReference type="ARBA" id="ARBA00022958"/>
    </source>
</evidence>
<comment type="subunit">
    <text evidence="5 16">Homodimer.</text>
</comment>
<dbReference type="PANTHER" id="PTHR34265:SF1">
    <property type="entry name" value="TYPE III PANTOTHENATE KINASE"/>
    <property type="match status" value="1"/>
</dbReference>
<keyword evidence="9 16" id="KW-0547">Nucleotide-binding</keyword>
<keyword evidence="7 16" id="KW-0963">Cytoplasm</keyword>
<dbReference type="STRING" id="1045558.SAMN05216175_11859"/>
<dbReference type="InterPro" id="IPR004619">
    <property type="entry name" value="Type_III_PanK"/>
</dbReference>
<comment type="cofactor">
    <cofactor evidence="2">
        <name>K(+)</name>
        <dbReference type="ChEBI" id="CHEBI:29103"/>
    </cofactor>
</comment>
<feature type="binding site" evidence="16">
    <location>
        <position position="176"/>
    </location>
    <ligand>
        <name>substrate</name>
    </ligand>
</feature>
<evidence type="ECO:0000256" key="14">
    <source>
        <dbReference type="ARBA" id="ARBA00038036"/>
    </source>
</evidence>
<comment type="subcellular location">
    <subcellularLocation>
        <location evidence="3 16">Cytoplasm</location>
    </subcellularLocation>
</comment>
<keyword evidence="8 16" id="KW-0808">Transferase</keyword>
<reference evidence="18" key="1">
    <citation type="submission" date="2016-10" db="EMBL/GenBank/DDBJ databases">
        <authorList>
            <person name="Varghese N."/>
            <person name="Submissions S."/>
        </authorList>
    </citation>
    <scope>NUCLEOTIDE SEQUENCE [LARGE SCALE GENOMIC DNA]</scope>
    <source>
        <strain evidence="18">CGMCC 1.10971</strain>
    </source>
</reference>
<dbReference type="GO" id="GO:0005737">
    <property type="term" value="C:cytoplasm"/>
    <property type="evidence" value="ECO:0007669"/>
    <property type="project" value="UniProtKB-SubCell"/>
</dbReference>
<keyword evidence="12 16" id="KW-0630">Potassium</keyword>
<dbReference type="RefSeq" id="WP_090730472.1">
    <property type="nucleotide sequence ID" value="NZ_FOOU01000018.1"/>
</dbReference>
<dbReference type="Pfam" id="PF03309">
    <property type="entry name" value="Pan_kinase"/>
    <property type="match status" value="1"/>
</dbReference>
<evidence type="ECO:0000256" key="10">
    <source>
        <dbReference type="ARBA" id="ARBA00022777"/>
    </source>
</evidence>
<dbReference type="SUPFAM" id="SSF53067">
    <property type="entry name" value="Actin-like ATPase domain"/>
    <property type="match status" value="2"/>
</dbReference>
<keyword evidence="11 16" id="KW-0067">ATP-binding</keyword>
<accession>A0A1I2VQ49</accession>
<dbReference type="NCBIfam" id="TIGR00671">
    <property type="entry name" value="baf"/>
    <property type="match status" value="1"/>
</dbReference>
<comment type="cofactor">
    <cofactor evidence="16">
        <name>NH4(+)</name>
        <dbReference type="ChEBI" id="CHEBI:28938"/>
    </cofactor>
    <cofactor evidence="16">
        <name>K(+)</name>
        <dbReference type="ChEBI" id="CHEBI:29103"/>
    </cofactor>
    <text evidence="16">A monovalent cation. Ammonium or potassium.</text>
</comment>
<evidence type="ECO:0000256" key="13">
    <source>
        <dbReference type="ARBA" id="ARBA00022993"/>
    </source>
</evidence>
<name>A0A1I2VQ49_9GAMM</name>
<feature type="binding site" evidence="16">
    <location>
        <begin position="6"/>
        <end position="13"/>
    </location>
    <ligand>
        <name>ATP</name>
        <dbReference type="ChEBI" id="CHEBI:30616"/>
    </ligand>
</feature>
<comment type="similarity">
    <text evidence="14 16">Belongs to the type III pantothenate kinase family.</text>
</comment>
<evidence type="ECO:0000256" key="6">
    <source>
        <dbReference type="ARBA" id="ARBA00012102"/>
    </source>
</evidence>
<keyword evidence="13 16" id="KW-0173">Coenzyme A biosynthesis</keyword>
<comment type="catalytic activity">
    <reaction evidence="1 16">
        <text>(R)-pantothenate + ATP = (R)-4'-phosphopantothenate + ADP + H(+)</text>
        <dbReference type="Rhea" id="RHEA:16373"/>
        <dbReference type="ChEBI" id="CHEBI:10986"/>
        <dbReference type="ChEBI" id="CHEBI:15378"/>
        <dbReference type="ChEBI" id="CHEBI:29032"/>
        <dbReference type="ChEBI" id="CHEBI:30616"/>
        <dbReference type="ChEBI" id="CHEBI:456216"/>
        <dbReference type="EC" id="2.7.1.33"/>
    </reaction>
</comment>
<protein>
    <recommendedName>
        <fullName evidence="15 16">Type III pantothenate kinase</fullName>
        <ecNumber evidence="6 16">2.7.1.33</ecNumber>
    </recommendedName>
    <alternativeName>
        <fullName evidence="16">PanK-III</fullName>
    </alternativeName>
    <alternativeName>
        <fullName evidence="16">Pantothenic acid kinase</fullName>
    </alternativeName>
</protein>
<feature type="active site" description="Proton acceptor" evidence="16">
    <location>
        <position position="100"/>
    </location>
</feature>
<dbReference type="GO" id="GO:0004594">
    <property type="term" value="F:pantothenate kinase activity"/>
    <property type="evidence" value="ECO:0007669"/>
    <property type="project" value="UniProtKB-UniRule"/>
</dbReference>
<dbReference type="GO" id="GO:0046872">
    <property type="term" value="F:metal ion binding"/>
    <property type="evidence" value="ECO:0007669"/>
    <property type="project" value="UniProtKB-KW"/>
</dbReference>
<feature type="binding site" evidence="16">
    <location>
        <position position="120"/>
    </location>
    <ligand>
        <name>K(+)</name>
        <dbReference type="ChEBI" id="CHEBI:29103"/>
    </ligand>
</feature>
<evidence type="ECO:0000313" key="17">
    <source>
        <dbReference type="EMBL" id="SFG91358.1"/>
    </source>
</evidence>
<dbReference type="OrthoDB" id="9781305at2"/>
<dbReference type="CDD" id="cd24015">
    <property type="entry name" value="ASKHA_NBD_PanK-III"/>
    <property type="match status" value="1"/>
</dbReference>
<dbReference type="AlphaFoldDB" id="A0A1I2VQ49"/>
<evidence type="ECO:0000256" key="7">
    <source>
        <dbReference type="ARBA" id="ARBA00022490"/>
    </source>
</evidence>
<evidence type="ECO:0000313" key="18">
    <source>
        <dbReference type="Proteomes" id="UP000198623"/>
    </source>
</evidence>
<dbReference type="EMBL" id="FOOU01000018">
    <property type="protein sequence ID" value="SFG91358.1"/>
    <property type="molecule type" value="Genomic_DNA"/>
</dbReference>
<dbReference type="InterPro" id="IPR043129">
    <property type="entry name" value="ATPase_NBD"/>
</dbReference>
<proteinExistence type="inferred from homology"/>
<keyword evidence="18" id="KW-1185">Reference proteome</keyword>
<gene>
    <name evidence="16" type="primary">coaX</name>
    <name evidence="17" type="ORF">SAMN05216175_11859</name>
</gene>
<evidence type="ECO:0000256" key="5">
    <source>
        <dbReference type="ARBA" id="ARBA00011738"/>
    </source>
</evidence>
<dbReference type="GO" id="GO:0005524">
    <property type="term" value="F:ATP binding"/>
    <property type="evidence" value="ECO:0007669"/>
    <property type="project" value="UniProtKB-UniRule"/>
</dbReference>
<feature type="binding site" evidence="16">
    <location>
        <position position="123"/>
    </location>
    <ligand>
        <name>ATP</name>
        <dbReference type="ChEBI" id="CHEBI:30616"/>
    </ligand>
</feature>
<comment type="pathway">
    <text evidence="4 16">Cofactor biosynthesis; coenzyme A biosynthesis; CoA from (R)-pantothenate: step 1/5.</text>
</comment>
<dbReference type="GO" id="GO:0015937">
    <property type="term" value="P:coenzyme A biosynthetic process"/>
    <property type="evidence" value="ECO:0007669"/>
    <property type="project" value="UniProtKB-UniRule"/>
</dbReference>
<feature type="binding site" evidence="16">
    <location>
        <begin position="98"/>
        <end position="101"/>
    </location>
    <ligand>
        <name>substrate</name>
    </ligand>
</feature>
<dbReference type="UniPathway" id="UPA00241">
    <property type="reaction ID" value="UER00352"/>
</dbReference>
<dbReference type="Proteomes" id="UP000198623">
    <property type="component" value="Unassembled WGS sequence"/>
</dbReference>
<evidence type="ECO:0000256" key="16">
    <source>
        <dbReference type="HAMAP-Rule" id="MF_01274"/>
    </source>
</evidence>
<evidence type="ECO:0000256" key="2">
    <source>
        <dbReference type="ARBA" id="ARBA00001958"/>
    </source>
</evidence>
<dbReference type="HAMAP" id="MF_01274">
    <property type="entry name" value="Pantothen_kinase_3"/>
    <property type="match status" value="1"/>
</dbReference>